<dbReference type="EMBL" id="KI546166">
    <property type="protein sequence ID" value="EST42268.1"/>
    <property type="molecule type" value="Genomic_DNA"/>
</dbReference>
<proteinExistence type="predicted"/>
<evidence type="ECO:0000313" key="3">
    <source>
        <dbReference type="Proteomes" id="UP000018208"/>
    </source>
</evidence>
<protein>
    <submittedName>
        <fullName evidence="1">Uncharacterized protein</fullName>
    </submittedName>
</protein>
<gene>
    <name evidence="1" type="ORF">SS50377_18568</name>
    <name evidence="2" type="ORF">SS50377_22240</name>
</gene>
<organism evidence="1">
    <name type="scientific">Spironucleus salmonicida</name>
    <dbReference type="NCBI Taxonomy" id="348837"/>
    <lineage>
        <taxon>Eukaryota</taxon>
        <taxon>Metamonada</taxon>
        <taxon>Diplomonadida</taxon>
        <taxon>Hexamitidae</taxon>
        <taxon>Hexamitinae</taxon>
        <taxon>Spironucleus</taxon>
    </lineage>
</organism>
<accession>V6LDF1</accession>
<reference evidence="2" key="2">
    <citation type="submission" date="2020-12" db="EMBL/GenBank/DDBJ databases">
        <title>New Spironucleus salmonicida genome in near-complete chromosomes.</title>
        <authorList>
            <person name="Xu F."/>
            <person name="Kurt Z."/>
            <person name="Jimenez-Gonzalez A."/>
            <person name="Astvaldsson A."/>
            <person name="Andersson J.O."/>
            <person name="Svard S.G."/>
        </authorList>
    </citation>
    <scope>NUCLEOTIDE SEQUENCE</scope>
    <source>
        <strain evidence="2">ATCC 50377</strain>
    </source>
</reference>
<dbReference type="AlphaFoldDB" id="V6LDF1"/>
<sequence length="674" mass="80012">MNHDIQNLYYVVEEMTDKLFGQKLQNKFVILTVVKQQINRLYKKNFNYDFLIQRSKKFNMQMTKFDYEIADLFHIKFTGQFSGVKFLTQLSNINLFQAVKEFSSSDEESNQQDTYCALKAKRQAIRAISYIPNQDEIFSHIAFLIDPETNLLVKYHQTMIEDVLFAVQQVDQTAQNIDQLFFYDNQLNIPDQFEDLTIQPSSTTLDQIKNIAKTTANIQISDQQIYQRHHFQTLIFHLTKCRQMLETKLQLWPFKFSYSFLFAEALDKNIFSCDDWELKKQEKMKKQSYLNWYMNTIANQMFKEFDVKFDDFEKFLNFINNLFNQIPSIQFETILNQTGQFKLNDIINKTKNNLIVRNQLYQEIDFYSLGQFVGYQNVIDFQQTIKDRFVGHIKKEYIAFPFTFLYKLAFKLNDLHFKLSDKFSTIKQKITQEVNKEIAKHKQIIRNNRTTIIQITELQSKVKKSSTVTAVVVYLHIFCQINFDTVRTEFTKINDFIQILSKCQGKEFQQKLLRNYNIQILLILQLSQEKFYHWQELVKPGNLKITRNALQNMFKGAQFASEQQNIQILIQLHFELESIGKTEICNIIASIFDLQVDQIQSPVFFMFEIFLCFIKQNLKLKYLFNSALVDQTSVTGLEKLQKTSQPKYLQYSLGFTKTKRDILMESLARSFQIK</sequence>
<evidence type="ECO:0000313" key="1">
    <source>
        <dbReference type="EMBL" id="EST42268.1"/>
    </source>
</evidence>
<reference evidence="1 2" key="1">
    <citation type="journal article" date="2014" name="PLoS Genet.">
        <title>The Genome of Spironucleus salmonicida Highlights a Fish Pathogen Adapted to Fluctuating Environments.</title>
        <authorList>
            <person name="Xu F."/>
            <person name="Jerlstrom-Hultqvist J."/>
            <person name="Einarsson E."/>
            <person name="Astvaldsson A."/>
            <person name="Svard S.G."/>
            <person name="Andersson J.O."/>
        </authorList>
    </citation>
    <scope>NUCLEOTIDE SEQUENCE</scope>
    <source>
        <strain evidence="2">ATCC 50377</strain>
    </source>
</reference>
<dbReference type="Proteomes" id="UP000018208">
    <property type="component" value="Unassembled WGS sequence"/>
</dbReference>
<keyword evidence="3" id="KW-1185">Reference proteome</keyword>
<dbReference type="VEuPathDB" id="GiardiaDB:SS50377_22240"/>
<name>V6LDF1_9EUKA</name>
<dbReference type="EMBL" id="AUWU02000003">
    <property type="protein sequence ID" value="KAH0574625.1"/>
    <property type="molecule type" value="Genomic_DNA"/>
</dbReference>
<evidence type="ECO:0000313" key="2">
    <source>
        <dbReference type="EMBL" id="KAH0574625.1"/>
    </source>
</evidence>